<dbReference type="PROSITE" id="PS50830">
    <property type="entry name" value="TNASE_3"/>
    <property type="match status" value="1"/>
</dbReference>
<protein>
    <submittedName>
        <fullName evidence="6">Thermonuclease family protein</fullName>
    </submittedName>
</protein>
<dbReference type="PANTHER" id="PTHR12302:SF3">
    <property type="entry name" value="SERINE_THREONINE-PROTEIN KINASE 31"/>
    <property type="match status" value="1"/>
</dbReference>
<evidence type="ECO:0000256" key="4">
    <source>
        <dbReference type="SAM" id="SignalP"/>
    </source>
</evidence>
<organism evidence="6 7">
    <name type="scientific">Methylomarinum roseum</name>
    <dbReference type="NCBI Taxonomy" id="3067653"/>
    <lineage>
        <taxon>Bacteria</taxon>
        <taxon>Pseudomonadati</taxon>
        <taxon>Pseudomonadota</taxon>
        <taxon>Gammaproteobacteria</taxon>
        <taxon>Methylococcales</taxon>
        <taxon>Methylococcaceae</taxon>
        <taxon>Methylomarinum</taxon>
    </lineage>
</organism>
<evidence type="ECO:0000256" key="2">
    <source>
        <dbReference type="ARBA" id="ARBA00022759"/>
    </source>
</evidence>
<dbReference type="Gene3D" id="2.40.50.90">
    <property type="match status" value="1"/>
</dbReference>
<dbReference type="AlphaFoldDB" id="A0AAU7NTH2"/>
<gene>
    <name evidence="6" type="ORF">Q9L42_018405</name>
</gene>
<dbReference type="InterPro" id="IPR035437">
    <property type="entry name" value="SNase_OB-fold_sf"/>
</dbReference>
<sequence length="271" mass="31405">MKKRWCCVLGLLMQSVTVSADIYLWVDDQGRRHYSDRPRQGAEVVDLRPGYSYYRVKHVFDGDTVQLMNGQKVRLLGINTPEVDGRYKSAEPGGNEAKRWLSARLANKKIRLETDVEKRDKYRRWLAHLFTEQGQHLNLELVRRGLATVNIHPPNLRYSRQLLAAEAQAEKAGVGLWADPHYARRSYQAARDTRGWQRVAGTVKEIKRTRKNIYLLFSADFAIKIARQNNDLFPESGVYLGRRLEVRGWIHHSGKRYTMPVRHPGSIKLLD</sequence>
<dbReference type="EMBL" id="CP157743">
    <property type="protein sequence ID" value="XBS20295.1"/>
    <property type="molecule type" value="Genomic_DNA"/>
</dbReference>
<dbReference type="GO" id="GO:0004519">
    <property type="term" value="F:endonuclease activity"/>
    <property type="evidence" value="ECO:0007669"/>
    <property type="project" value="UniProtKB-KW"/>
</dbReference>
<evidence type="ECO:0000313" key="7">
    <source>
        <dbReference type="Proteomes" id="UP001225378"/>
    </source>
</evidence>
<dbReference type="RefSeq" id="WP_349431574.1">
    <property type="nucleotide sequence ID" value="NZ_CP157743.1"/>
</dbReference>
<reference evidence="6 7" key="1">
    <citation type="journal article" date="2024" name="Microbiology">
        <title>Methylomarinum rosea sp. nov., a novel halophilic methanotrophic bacterium from the hypersaline Lake Elton.</title>
        <authorList>
            <person name="Suleimanov R.Z."/>
            <person name="Oshkin I.Y."/>
            <person name="Danilova O.V."/>
            <person name="Suzina N.E."/>
            <person name="Dedysh S.N."/>
        </authorList>
    </citation>
    <scope>NUCLEOTIDE SEQUENCE [LARGE SCALE GENOMIC DNA]</scope>
    <source>
        <strain evidence="6 7">Ch1-1</strain>
    </source>
</reference>
<dbReference type="Proteomes" id="UP001225378">
    <property type="component" value="Chromosome"/>
</dbReference>
<dbReference type="PANTHER" id="PTHR12302">
    <property type="entry name" value="EBNA2 BINDING PROTEIN P100"/>
    <property type="match status" value="1"/>
</dbReference>
<accession>A0AAU7NTH2</accession>
<dbReference type="SUPFAM" id="SSF50199">
    <property type="entry name" value="Staphylococcal nuclease"/>
    <property type="match status" value="1"/>
</dbReference>
<keyword evidence="7" id="KW-1185">Reference proteome</keyword>
<dbReference type="KEGG" id="mech:Q9L42_018405"/>
<evidence type="ECO:0000256" key="1">
    <source>
        <dbReference type="ARBA" id="ARBA00022722"/>
    </source>
</evidence>
<feature type="chain" id="PRO_5043941442" evidence="4">
    <location>
        <begin position="21"/>
        <end position="271"/>
    </location>
</feature>
<dbReference type="InterPro" id="IPR025392">
    <property type="entry name" value="DUF4124"/>
</dbReference>
<dbReference type="SMART" id="SM00318">
    <property type="entry name" value="SNc"/>
    <property type="match status" value="1"/>
</dbReference>
<evidence type="ECO:0000259" key="5">
    <source>
        <dbReference type="PROSITE" id="PS50830"/>
    </source>
</evidence>
<keyword evidence="3" id="KW-0378">Hydrolase</keyword>
<keyword evidence="4" id="KW-0732">Signal</keyword>
<keyword evidence="2" id="KW-0255">Endonuclease</keyword>
<dbReference type="Pfam" id="PF00565">
    <property type="entry name" value="SNase"/>
    <property type="match status" value="1"/>
</dbReference>
<feature type="signal peptide" evidence="4">
    <location>
        <begin position="1"/>
        <end position="20"/>
    </location>
</feature>
<dbReference type="GO" id="GO:0016787">
    <property type="term" value="F:hydrolase activity"/>
    <property type="evidence" value="ECO:0007669"/>
    <property type="project" value="UniProtKB-KW"/>
</dbReference>
<evidence type="ECO:0000313" key="6">
    <source>
        <dbReference type="EMBL" id="XBS20295.1"/>
    </source>
</evidence>
<evidence type="ECO:0000256" key="3">
    <source>
        <dbReference type="ARBA" id="ARBA00022801"/>
    </source>
</evidence>
<keyword evidence="1" id="KW-0540">Nuclease</keyword>
<feature type="domain" description="TNase-like" evidence="5">
    <location>
        <begin position="50"/>
        <end position="179"/>
    </location>
</feature>
<dbReference type="InterPro" id="IPR016071">
    <property type="entry name" value="Staphylococal_nuclease_OB-fold"/>
</dbReference>
<proteinExistence type="predicted"/>
<dbReference type="Pfam" id="PF13511">
    <property type="entry name" value="DUF4124"/>
    <property type="match status" value="1"/>
</dbReference>
<name>A0AAU7NTH2_9GAMM</name>